<sequence length="178" mass="19196">MTAPTPRSSLGAGASRPPRIWRVEDQDRDTSIESVQRTLALLMRTSGARATFARQAAVGGVDLKQPAYVLLRTLVESGPVPTGELARRAHMDVGMATRQVSALVDDGLATRTPAPDDGRVTLVAPTAEGRDAASALMAVRSRHLRAALSDWSEDDLQTLDRLLSQFLTDTFSTPFEPE</sequence>
<name>A0A5B1LIF0_9ACTN</name>
<dbReference type="Gene3D" id="1.10.10.10">
    <property type="entry name" value="Winged helix-like DNA-binding domain superfamily/Winged helix DNA-binding domain"/>
    <property type="match status" value="1"/>
</dbReference>
<reference evidence="2 3" key="2">
    <citation type="submission" date="2019-09" db="EMBL/GenBank/DDBJ databases">
        <authorList>
            <person name="Jin C."/>
        </authorList>
    </citation>
    <scope>NUCLEOTIDE SEQUENCE [LARGE SCALE GENOMIC DNA]</scope>
    <source>
        <strain evidence="2 3">BN130099</strain>
    </source>
</reference>
<dbReference type="InterPro" id="IPR036388">
    <property type="entry name" value="WH-like_DNA-bd_sf"/>
</dbReference>
<protein>
    <submittedName>
        <fullName evidence="2">MarR family transcriptional regulator</fullName>
    </submittedName>
</protein>
<proteinExistence type="predicted"/>
<feature type="domain" description="HTH marR-type" evidence="1">
    <location>
        <begin position="35"/>
        <end position="168"/>
    </location>
</feature>
<dbReference type="PROSITE" id="PS50995">
    <property type="entry name" value="HTH_MARR_2"/>
    <property type="match status" value="1"/>
</dbReference>
<evidence type="ECO:0000313" key="2">
    <source>
        <dbReference type="EMBL" id="KAA1420164.1"/>
    </source>
</evidence>
<dbReference type="InterPro" id="IPR036390">
    <property type="entry name" value="WH_DNA-bd_sf"/>
</dbReference>
<reference evidence="2 3" key="1">
    <citation type="submission" date="2019-09" db="EMBL/GenBank/DDBJ databases">
        <title>Nocardioides panacisoli sp. nov., isolated from the soil of a ginseng field.</title>
        <authorList>
            <person name="Cho C."/>
        </authorList>
    </citation>
    <scope>NUCLEOTIDE SEQUENCE [LARGE SCALE GENOMIC DNA]</scope>
    <source>
        <strain evidence="2 3">BN130099</strain>
    </source>
</reference>
<dbReference type="PANTHER" id="PTHR33164:SF57">
    <property type="entry name" value="MARR-FAMILY TRANSCRIPTIONAL REGULATOR"/>
    <property type="match status" value="1"/>
</dbReference>
<dbReference type="InterPro" id="IPR039422">
    <property type="entry name" value="MarR/SlyA-like"/>
</dbReference>
<dbReference type="GO" id="GO:0006950">
    <property type="term" value="P:response to stress"/>
    <property type="evidence" value="ECO:0007669"/>
    <property type="project" value="TreeGrafter"/>
</dbReference>
<comment type="caution">
    <text evidence="2">The sequence shown here is derived from an EMBL/GenBank/DDBJ whole genome shotgun (WGS) entry which is preliminary data.</text>
</comment>
<gene>
    <name evidence="2" type="ORF">F0U44_06960</name>
</gene>
<organism evidence="2 3">
    <name type="scientific">Nocardioides humilatus</name>
    <dbReference type="NCBI Taxonomy" id="2607660"/>
    <lineage>
        <taxon>Bacteria</taxon>
        <taxon>Bacillati</taxon>
        <taxon>Actinomycetota</taxon>
        <taxon>Actinomycetes</taxon>
        <taxon>Propionibacteriales</taxon>
        <taxon>Nocardioidaceae</taxon>
        <taxon>Nocardioides</taxon>
    </lineage>
</organism>
<dbReference type="AlphaFoldDB" id="A0A5B1LIF0"/>
<dbReference type="SMART" id="SM00347">
    <property type="entry name" value="HTH_MARR"/>
    <property type="match status" value="1"/>
</dbReference>
<dbReference type="SUPFAM" id="SSF46785">
    <property type="entry name" value="Winged helix' DNA-binding domain"/>
    <property type="match status" value="1"/>
</dbReference>
<evidence type="ECO:0000259" key="1">
    <source>
        <dbReference type="PROSITE" id="PS50995"/>
    </source>
</evidence>
<dbReference type="InterPro" id="IPR000835">
    <property type="entry name" value="HTH_MarR-typ"/>
</dbReference>
<dbReference type="Pfam" id="PF01047">
    <property type="entry name" value="MarR"/>
    <property type="match status" value="1"/>
</dbReference>
<dbReference type="EMBL" id="VUJV01000002">
    <property type="protein sequence ID" value="KAA1420164.1"/>
    <property type="molecule type" value="Genomic_DNA"/>
</dbReference>
<keyword evidence="3" id="KW-1185">Reference proteome</keyword>
<evidence type="ECO:0000313" key="3">
    <source>
        <dbReference type="Proteomes" id="UP000325003"/>
    </source>
</evidence>
<dbReference type="Proteomes" id="UP000325003">
    <property type="component" value="Unassembled WGS sequence"/>
</dbReference>
<dbReference type="GO" id="GO:0003700">
    <property type="term" value="F:DNA-binding transcription factor activity"/>
    <property type="evidence" value="ECO:0007669"/>
    <property type="project" value="InterPro"/>
</dbReference>
<accession>A0A5B1LIF0</accession>
<dbReference type="PANTHER" id="PTHR33164">
    <property type="entry name" value="TRANSCRIPTIONAL REGULATOR, MARR FAMILY"/>
    <property type="match status" value="1"/>
</dbReference>